<evidence type="ECO:0000256" key="1">
    <source>
        <dbReference type="SAM" id="Coils"/>
    </source>
</evidence>
<organism evidence="2 3">
    <name type="scientific">Perkinsus olseni</name>
    <name type="common">Perkinsus atlanticus</name>
    <dbReference type="NCBI Taxonomy" id="32597"/>
    <lineage>
        <taxon>Eukaryota</taxon>
        <taxon>Sar</taxon>
        <taxon>Alveolata</taxon>
        <taxon>Perkinsozoa</taxon>
        <taxon>Perkinsea</taxon>
        <taxon>Perkinsida</taxon>
        <taxon>Perkinsidae</taxon>
        <taxon>Perkinsus</taxon>
    </lineage>
</organism>
<name>A0A7J6QN72_PEROL</name>
<comment type="caution">
    <text evidence="2">The sequence shown here is derived from an EMBL/GenBank/DDBJ whole genome shotgun (WGS) entry which is preliminary data.</text>
</comment>
<dbReference type="AlphaFoldDB" id="A0A7J6QN72"/>
<dbReference type="EMBL" id="JABANO010031756">
    <property type="protein sequence ID" value="KAF4709743.1"/>
    <property type="molecule type" value="Genomic_DNA"/>
</dbReference>
<proteinExistence type="predicted"/>
<keyword evidence="3" id="KW-1185">Reference proteome</keyword>
<evidence type="ECO:0000313" key="2">
    <source>
        <dbReference type="EMBL" id="KAF4709743.1"/>
    </source>
</evidence>
<feature type="coiled-coil region" evidence="1">
    <location>
        <begin position="2"/>
        <end position="36"/>
    </location>
</feature>
<dbReference type="Proteomes" id="UP000553632">
    <property type="component" value="Unassembled WGS sequence"/>
</dbReference>
<reference evidence="2 3" key="1">
    <citation type="submission" date="2020-04" db="EMBL/GenBank/DDBJ databases">
        <title>Perkinsus olseni comparative genomics.</title>
        <authorList>
            <person name="Bogema D.R."/>
        </authorList>
    </citation>
    <scope>NUCLEOTIDE SEQUENCE [LARGE SCALE GENOMIC DNA]</scope>
    <source>
        <strain evidence="2 3">ATCC PRA-207</strain>
    </source>
</reference>
<sequence length="169" mass="19064">NLRDEREENERICDQNGELKEENRKLRLTLNEMQRGSGWLFGGIWFRLDESFLQRFDYRGSEQLHRGAASPGISTISSSVYTGCILCIVIFAIRTPVLSGSGLEDFVSEEGLPRHNVFSRLYDDAVNRVRKLEALSKKIIQEEARLLNSVPCAVPHTKDLAPPSPTLGC</sequence>
<keyword evidence="1" id="KW-0175">Coiled coil</keyword>
<gene>
    <name evidence="2" type="ORF">FOZ63_019582</name>
</gene>
<accession>A0A7J6QN72</accession>
<protein>
    <submittedName>
        <fullName evidence="2">Uncharacterized protein</fullName>
    </submittedName>
</protein>
<feature type="non-terminal residue" evidence="2">
    <location>
        <position position="169"/>
    </location>
</feature>
<evidence type="ECO:0000313" key="3">
    <source>
        <dbReference type="Proteomes" id="UP000553632"/>
    </source>
</evidence>